<feature type="compositionally biased region" description="Basic and acidic residues" evidence="1">
    <location>
        <begin position="129"/>
        <end position="152"/>
    </location>
</feature>
<reference evidence="2" key="1">
    <citation type="submission" date="2020-02" db="EMBL/GenBank/DDBJ databases">
        <authorList>
            <person name="Meier V. D."/>
        </authorList>
    </citation>
    <scope>NUCLEOTIDE SEQUENCE</scope>
    <source>
        <strain evidence="2">AVDCRST_MAG89</strain>
    </source>
</reference>
<accession>A0A6J4MQN9</accession>
<organism evidence="2">
    <name type="scientific">uncultured Gemmatimonadota bacterium</name>
    <dbReference type="NCBI Taxonomy" id="203437"/>
    <lineage>
        <taxon>Bacteria</taxon>
        <taxon>Pseudomonadati</taxon>
        <taxon>Gemmatimonadota</taxon>
        <taxon>environmental samples</taxon>
    </lineage>
</organism>
<feature type="compositionally biased region" description="Basic residues" evidence="1">
    <location>
        <begin position="19"/>
        <end position="37"/>
    </location>
</feature>
<proteinExistence type="predicted"/>
<feature type="compositionally biased region" description="Basic residues" evidence="1">
    <location>
        <begin position="188"/>
        <end position="208"/>
    </location>
</feature>
<sequence length="214" mass="22656">LRRLVGGARHPGPAPRLGSVRRLRPHQLARGAARRGPRPPQARRVPPLRGGPGRRGPRLRAGGVGAHGRAERLPPLLSPGVRAGGGGGPPPRHRSRAAPGANRTPRGGASGRPVPHPVPARGRVAAGDHALDDRDAAPEPRRRLARRGEDAPLRGGRALGRGAAPHPHAFRPARVLRLEPHVDGGRGSPHRARRRAPPHGPLRRRPRTRSTGAL</sequence>
<name>A0A6J4MQN9_9BACT</name>
<gene>
    <name evidence="2" type="ORF">AVDCRST_MAG89-3796</name>
</gene>
<feature type="non-terminal residue" evidence="2">
    <location>
        <position position="1"/>
    </location>
</feature>
<dbReference type="EMBL" id="CADCTV010000796">
    <property type="protein sequence ID" value="CAA9361892.1"/>
    <property type="molecule type" value="Genomic_DNA"/>
</dbReference>
<dbReference type="AlphaFoldDB" id="A0A6J4MQN9"/>
<feature type="compositionally biased region" description="Low complexity" evidence="1">
    <location>
        <begin position="153"/>
        <end position="173"/>
    </location>
</feature>
<evidence type="ECO:0000256" key="1">
    <source>
        <dbReference type="SAM" id="MobiDB-lite"/>
    </source>
</evidence>
<feature type="region of interest" description="Disordered" evidence="1">
    <location>
        <begin position="1"/>
        <end position="214"/>
    </location>
</feature>
<protein>
    <submittedName>
        <fullName evidence="2">Uncharacterized protein</fullName>
    </submittedName>
</protein>
<feature type="non-terminal residue" evidence="2">
    <location>
        <position position="214"/>
    </location>
</feature>
<evidence type="ECO:0000313" key="2">
    <source>
        <dbReference type="EMBL" id="CAA9361892.1"/>
    </source>
</evidence>